<dbReference type="Gramene" id="KZM94180">
    <property type="protein sequence ID" value="KZM94180"/>
    <property type="gene ID" value="DCAR_017425"/>
</dbReference>
<sequence length="173" mass="19964">MLVFVFDGSSHFNVYVIVTDLSEIEYPRVAHQLQQTRPRDVNVQKGGLKFVNFVKDEEPLFDEFDLGITMVSVFDDHFVEYLFTGTPVSRGLNSHNPVVRFRIEITVQPHHLYRYIYGVVRSRGGKSRRTTIHDGWIQFRDDLNLRLGVAVVLECADNFCTHFAVQVTRNDSA</sequence>
<reference evidence="7" key="2">
    <citation type="submission" date="2022-03" db="EMBL/GenBank/DDBJ databases">
        <title>Draft title - Genomic analysis of global carrot germplasm unveils the trajectory of domestication and the origin of high carotenoid orange carrot.</title>
        <authorList>
            <person name="Iorizzo M."/>
            <person name="Ellison S."/>
            <person name="Senalik D."/>
            <person name="Macko-Podgorni A."/>
            <person name="Grzebelus D."/>
            <person name="Bostan H."/>
            <person name="Rolling W."/>
            <person name="Curaba J."/>
            <person name="Simon P."/>
        </authorList>
    </citation>
    <scope>NUCLEOTIDE SEQUENCE</scope>
    <source>
        <tissue evidence="7">Leaf</tissue>
    </source>
</reference>
<evidence type="ECO:0000256" key="3">
    <source>
        <dbReference type="ARBA" id="ARBA00023125"/>
    </source>
</evidence>
<gene>
    <name evidence="6" type="ORF">DCAR_017425</name>
    <name evidence="7" type="ORF">DCAR_0519894</name>
</gene>
<dbReference type="EMBL" id="CP093347">
    <property type="protein sequence ID" value="WOH00528.1"/>
    <property type="molecule type" value="Genomic_DNA"/>
</dbReference>
<evidence type="ECO:0000256" key="5">
    <source>
        <dbReference type="ARBA" id="ARBA00023242"/>
    </source>
</evidence>
<dbReference type="GO" id="GO:0003677">
    <property type="term" value="F:DNA binding"/>
    <property type="evidence" value="ECO:0007669"/>
    <property type="project" value="UniProtKB-KW"/>
</dbReference>
<comment type="subcellular location">
    <subcellularLocation>
        <location evidence="1">Nucleus</location>
    </subcellularLocation>
</comment>
<dbReference type="AlphaFoldDB" id="A0A162A2J5"/>
<keyword evidence="8" id="KW-1185">Reference proteome</keyword>
<evidence type="ECO:0000313" key="7">
    <source>
        <dbReference type="EMBL" id="WOH00528.1"/>
    </source>
</evidence>
<dbReference type="SUPFAM" id="SSF101936">
    <property type="entry name" value="DNA-binding pseudobarrel domain"/>
    <property type="match status" value="1"/>
</dbReference>
<dbReference type="EMBL" id="LNRQ01000005">
    <property type="protein sequence ID" value="KZM94180.1"/>
    <property type="molecule type" value="Genomic_DNA"/>
</dbReference>
<accession>A0A162A2J5</accession>
<name>A0A162A2J5_DAUCS</name>
<organism evidence="6">
    <name type="scientific">Daucus carota subsp. sativus</name>
    <name type="common">Carrot</name>
    <dbReference type="NCBI Taxonomy" id="79200"/>
    <lineage>
        <taxon>Eukaryota</taxon>
        <taxon>Viridiplantae</taxon>
        <taxon>Streptophyta</taxon>
        <taxon>Embryophyta</taxon>
        <taxon>Tracheophyta</taxon>
        <taxon>Spermatophyta</taxon>
        <taxon>Magnoliopsida</taxon>
        <taxon>eudicotyledons</taxon>
        <taxon>Gunneridae</taxon>
        <taxon>Pentapetalae</taxon>
        <taxon>asterids</taxon>
        <taxon>campanulids</taxon>
        <taxon>Apiales</taxon>
        <taxon>Apiaceae</taxon>
        <taxon>Apioideae</taxon>
        <taxon>Scandiceae</taxon>
        <taxon>Daucinae</taxon>
        <taxon>Daucus</taxon>
        <taxon>Daucus sect. Daucus</taxon>
    </lineage>
</organism>
<reference evidence="6" key="1">
    <citation type="journal article" date="2016" name="Nat. Genet.">
        <title>A high-quality carrot genome assembly provides new insights into carotenoid accumulation and asterid genome evolution.</title>
        <authorList>
            <person name="Iorizzo M."/>
            <person name="Ellison S."/>
            <person name="Senalik D."/>
            <person name="Zeng P."/>
            <person name="Satapoomin P."/>
            <person name="Huang J."/>
            <person name="Bowman M."/>
            <person name="Iovene M."/>
            <person name="Sanseverino W."/>
            <person name="Cavagnaro P."/>
            <person name="Yildiz M."/>
            <person name="Macko-Podgorni A."/>
            <person name="Moranska E."/>
            <person name="Grzebelus E."/>
            <person name="Grzebelus D."/>
            <person name="Ashrafi H."/>
            <person name="Zheng Z."/>
            <person name="Cheng S."/>
            <person name="Spooner D."/>
            <person name="Van Deynze A."/>
            <person name="Simon P."/>
        </authorList>
    </citation>
    <scope>NUCLEOTIDE SEQUENCE [LARGE SCALE GENOMIC DNA]</scope>
    <source>
        <tissue evidence="6">Leaf</tissue>
    </source>
</reference>
<keyword evidence="4" id="KW-0804">Transcription</keyword>
<evidence type="ECO:0000256" key="1">
    <source>
        <dbReference type="ARBA" id="ARBA00004123"/>
    </source>
</evidence>
<keyword evidence="5" id="KW-0539">Nucleus</keyword>
<protein>
    <recommendedName>
        <fullName evidence="9">TF-B3 domain-containing protein</fullName>
    </recommendedName>
</protein>
<evidence type="ECO:0000313" key="8">
    <source>
        <dbReference type="Proteomes" id="UP000077755"/>
    </source>
</evidence>
<dbReference type="GO" id="GO:0005634">
    <property type="term" value="C:nucleus"/>
    <property type="evidence" value="ECO:0007669"/>
    <property type="project" value="UniProtKB-SubCell"/>
</dbReference>
<evidence type="ECO:0000313" key="6">
    <source>
        <dbReference type="EMBL" id="KZM94180.1"/>
    </source>
</evidence>
<evidence type="ECO:0000256" key="4">
    <source>
        <dbReference type="ARBA" id="ARBA00023163"/>
    </source>
</evidence>
<evidence type="ECO:0008006" key="9">
    <source>
        <dbReference type="Google" id="ProtNLM"/>
    </source>
</evidence>
<keyword evidence="3" id="KW-0238">DNA-binding</keyword>
<dbReference type="InterPro" id="IPR015300">
    <property type="entry name" value="DNA-bd_pseudobarrel_sf"/>
</dbReference>
<keyword evidence="2" id="KW-0805">Transcription regulation</keyword>
<evidence type="ECO:0000256" key="2">
    <source>
        <dbReference type="ARBA" id="ARBA00023015"/>
    </source>
</evidence>
<dbReference type="Proteomes" id="UP000077755">
    <property type="component" value="Chromosome 5"/>
</dbReference>
<proteinExistence type="predicted"/>